<reference evidence="2 4" key="1">
    <citation type="journal article" date="2023" name="Mol. Ecol. Resour.">
        <title>Chromosome-level genome assembly of a triploid poplar Populus alba 'Berolinensis'.</title>
        <authorList>
            <person name="Chen S."/>
            <person name="Yu Y."/>
            <person name="Wang X."/>
            <person name="Wang S."/>
            <person name="Zhang T."/>
            <person name="Zhou Y."/>
            <person name="He R."/>
            <person name="Meng N."/>
            <person name="Wang Y."/>
            <person name="Liu W."/>
            <person name="Liu Z."/>
            <person name="Liu J."/>
            <person name="Guo Q."/>
            <person name="Huang H."/>
            <person name="Sederoff R.R."/>
            <person name="Wang G."/>
            <person name="Qu G."/>
            <person name="Chen S."/>
        </authorList>
    </citation>
    <scope>NUCLEOTIDE SEQUENCE [LARGE SCALE GENOMIC DNA]</scope>
    <source>
        <strain evidence="2">SC-2020</strain>
    </source>
</reference>
<keyword evidence="1" id="KW-0472">Membrane</keyword>
<proteinExistence type="predicted"/>
<evidence type="ECO:0000313" key="4">
    <source>
        <dbReference type="Proteomes" id="UP001164929"/>
    </source>
</evidence>
<gene>
    <name evidence="2" type="ORF">NC653_011356</name>
    <name evidence="3" type="ORF">NC653_011363</name>
</gene>
<dbReference type="Proteomes" id="UP001164929">
    <property type="component" value="Chromosome 4"/>
</dbReference>
<name>A0AAD6W6T6_9ROSI</name>
<dbReference type="EMBL" id="JAQIZT010000004">
    <property type="protein sequence ID" value="KAJ7000886.1"/>
    <property type="molecule type" value="Genomic_DNA"/>
</dbReference>
<sequence>MLLIYPGQLMVLYKYIGLSLTGFFLTLVGSSGTVMVLNWKIMVMVASCILWWILKFNEAELNFSH</sequence>
<keyword evidence="4" id="KW-1185">Reference proteome</keyword>
<comment type="caution">
    <text evidence="2">The sequence shown here is derived from an EMBL/GenBank/DDBJ whole genome shotgun (WGS) entry which is preliminary data.</text>
</comment>
<feature type="transmembrane region" description="Helical" evidence="1">
    <location>
        <begin position="12"/>
        <end position="30"/>
    </location>
</feature>
<accession>A0AAD6W6T6</accession>
<dbReference type="EMBL" id="JAQIZT010000004">
    <property type="protein sequence ID" value="KAJ7000876.1"/>
    <property type="molecule type" value="Genomic_DNA"/>
</dbReference>
<evidence type="ECO:0000313" key="3">
    <source>
        <dbReference type="EMBL" id="KAJ7000886.1"/>
    </source>
</evidence>
<keyword evidence="1" id="KW-1133">Transmembrane helix</keyword>
<organism evidence="2 4">
    <name type="scientific">Populus alba x Populus x berolinensis</name>
    <dbReference type="NCBI Taxonomy" id="444605"/>
    <lineage>
        <taxon>Eukaryota</taxon>
        <taxon>Viridiplantae</taxon>
        <taxon>Streptophyta</taxon>
        <taxon>Embryophyta</taxon>
        <taxon>Tracheophyta</taxon>
        <taxon>Spermatophyta</taxon>
        <taxon>Magnoliopsida</taxon>
        <taxon>eudicotyledons</taxon>
        <taxon>Gunneridae</taxon>
        <taxon>Pentapetalae</taxon>
        <taxon>rosids</taxon>
        <taxon>fabids</taxon>
        <taxon>Malpighiales</taxon>
        <taxon>Salicaceae</taxon>
        <taxon>Saliceae</taxon>
        <taxon>Populus</taxon>
    </lineage>
</organism>
<keyword evidence="1" id="KW-0812">Transmembrane</keyword>
<dbReference type="AlphaFoldDB" id="A0AAD6W6T6"/>
<protein>
    <submittedName>
        <fullName evidence="2">Uncharacterized protein</fullName>
    </submittedName>
</protein>
<evidence type="ECO:0000313" key="2">
    <source>
        <dbReference type="EMBL" id="KAJ7000876.1"/>
    </source>
</evidence>
<evidence type="ECO:0000256" key="1">
    <source>
        <dbReference type="SAM" id="Phobius"/>
    </source>
</evidence>